<dbReference type="SUPFAM" id="SSF56349">
    <property type="entry name" value="DNA breaking-rejoining enzymes"/>
    <property type="match status" value="1"/>
</dbReference>
<dbReference type="CDD" id="cd01189">
    <property type="entry name" value="INT_ICEBs1_C_like"/>
    <property type="match status" value="1"/>
</dbReference>
<protein>
    <recommendedName>
        <fullName evidence="11">Site-specific recombinase XerD</fullName>
    </recommendedName>
</protein>
<gene>
    <name evidence="9" type="ORF">DQK91_19115</name>
</gene>
<evidence type="ECO:0008006" key="11">
    <source>
        <dbReference type="Google" id="ProtNLM"/>
    </source>
</evidence>
<proteinExistence type="inferred from homology"/>
<evidence type="ECO:0000256" key="1">
    <source>
        <dbReference type="ARBA" id="ARBA00008857"/>
    </source>
</evidence>
<feature type="region of interest" description="Disordered" evidence="6">
    <location>
        <begin position="329"/>
        <end position="363"/>
    </location>
</feature>
<dbReference type="InterPro" id="IPR013762">
    <property type="entry name" value="Integrase-like_cat_sf"/>
</dbReference>
<dbReference type="AlphaFoldDB" id="A0A6P1ZCJ5"/>
<reference evidence="9 10" key="1">
    <citation type="submission" date="2018-06" db="EMBL/GenBank/DDBJ databases">
        <title>Complete genome of Desulfovibrio marinus P48SEP.</title>
        <authorList>
            <person name="Crispim J.S."/>
            <person name="Vidigal P.M.P."/>
            <person name="Silva L.C.F."/>
            <person name="Araujo L.C."/>
            <person name="Laguardia C.N."/>
            <person name="Dias R.S."/>
            <person name="Sousa M.P."/>
            <person name="Paula S.O."/>
            <person name="Silva C."/>
        </authorList>
    </citation>
    <scope>NUCLEOTIDE SEQUENCE [LARGE SCALE GENOMIC DNA]</scope>
    <source>
        <strain evidence="9 10">P48SEP</strain>
    </source>
</reference>
<dbReference type="GO" id="GO:0003677">
    <property type="term" value="F:DNA binding"/>
    <property type="evidence" value="ECO:0007669"/>
    <property type="project" value="UniProtKB-UniRule"/>
</dbReference>
<comment type="caution">
    <text evidence="9">The sequence shown here is derived from an EMBL/GenBank/DDBJ whole genome shotgun (WGS) entry which is preliminary data.</text>
</comment>
<dbReference type="InterPro" id="IPR050090">
    <property type="entry name" value="Tyrosine_recombinase_XerCD"/>
</dbReference>
<dbReference type="EMBL" id="QMIF01000017">
    <property type="protein sequence ID" value="TVM31221.1"/>
    <property type="molecule type" value="Genomic_DNA"/>
</dbReference>
<dbReference type="InterPro" id="IPR002104">
    <property type="entry name" value="Integrase_catalytic"/>
</dbReference>
<dbReference type="PROSITE" id="PS51900">
    <property type="entry name" value="CB"/>
    <property type="match status" value="1"/>
</dbReference>
<accession>A0A6P1ZCJ5</accession>
<evidence type="ECO:0000256" key="2">
    <source>
        <dbReference type="ARBA" id="ARBA00022908"/>
    </source>
</evidence>
<feature type="domain" description="Core-binding (CB)" evidence="8">
    <location>
        <begin position="59"/>
        <end position="137"/>
    </location>
</feature>
<dbReference type="InterPro" id="IPR010998">
    <property type="entry name" value="Integrase_recombinase_N"/>
</dbReference>
<dbReference type="PROSITE" id="PS51898">
    <property type="entry name" value="TYR_RECOMBINASE"/>
    <property type="match status" value="1"/>
</dbReference>
<feature type="compositionally biased region" description="Basic and acidic residues" evidence="6">
    <location>
        <begin position="329"/>
        <end position="339"/>
    </location>
</feature>
<keyword evidence="2" id="KW-0229">DNA integration</keyword>
<comment type="similarity">
    <text evidence="1">Belongs to the 'phage' integrase family.</text>
</comment>
<evidence type="ECO:0000256" key="6">
    <source>
        <dbReference type="SAM" id="MobiDB-lite"/>
    </source>
</evidence>
<dbReference type="OrthoDB" id="5418320at2"/>
<dbReference type="Proteomes" id="UP000434052">
    <property type="component" value="Unassembled WGS sequence"/>
</dbReference>
<feature type="compositionally biased region" description="Basic and acidic residues" evidence="6">
    <location>
        <begin position="347"/>
        <end position="363"/>
    </location>
</feature>
<dbReference type="InterPro" id="IPR044068">
    <property type="entry name" value="CB"/>
</dbReference>
<evidence type="ECO:0000259" key="7">
    <source>
        <dbReference type="PROSITE" id="PS51898"/>
    </source>
</evidence>
<dbReference type="GO" id="GO:0006310">
    <property type="term" value="P:DNA recombination"/>
    <property type="evidence" value="ECO:0007669"/>
    <property type="project" value="UniProtKB-KW"/>
</dbReference>
<keyword evidence="3 5" id="KW-0238">DNA-binding</keyword>
<evidence type="ECO:0000313" key="9">
    <source>
        <dbReference type="EMBL" id="TVM31221.1"/>
    </source>
</evidence>
<dbReference type="PANTHER" id="PTHR30349">
    <property type="entry name" value="PHAGE INTEGRASE-RELATED"/>
    <property type="match status" value="1"/>
</dbReference>
<evidence type="ECO:0000256" key="5">
    <source>
        <dbReference type="PROSITE-ProRule" id="PRU01248"/>
    </source>
</evidence>
<dbReference type="InterPro" id="IPR011010">
    <property type="entry name" value="DNA_brk_join_enz"/>
</dbReference>
<name>A0A6P1ZCJ5_9BACT</name>
<organism evidence="9 10">
    <name type="scientific">Oceanidesulfovibrio marinus</name>
    <dbReference type="NCBI Taxonomy" id="370038"/>
    <lineage>
        <taxon>Bacteria</taxon>
        <taxon>Pseudomonadati</taxon>
        <taxon>Thermodesulfobacteriota</taxon>
        <taxon>Desulfovibrionia</taxon>
        <taxon>Desulfovibrionales</taxon>
        <taxon>Desulfovibrionaceae</taxon>
        <taxon>Oceanidesulfovibrio</taxon>
    </lineage>
</organism>
<dbReference type="Gene3D" id="1.10.150.130">
    <property type="match status" value="1"/>
</dbReference>
<evidence type="ECO:0000256" key="3">
    <source>
        <dbReference type="ARBA" id="ARBA00023125"/>
    </source>
</evidence>
<evidence type="ECO:0000259" key="8">
    <source>
        <dbReference type="PROSITE" id="PS51900"/>
    </source>
</evidence>
<evidence type="ECO:0000256" key="4">
    <source>
        <dbReference type="ARBA" id="ARBA00023172"/>
    </source>
</evidence>
<evidence type="ECO:0000313" key="10">
    <source>
        <dbReference type="Proteomes" id="UP000434052"/>
    </source>
</evidence>
<dbReference type="GO" id="GO:0015074">
    <property type="term" value="P:DNA integration"/>
    <property type="evidence" value="ECO:0007669"/>
    <property type="project" value="UniProtKB-KW"/>
</dbReference>
<keyword evidence="4" id="KW-0233">DNA recombination</keyword>
<sequence length="363" mass="42134">MAFQLKGRDGWFVNYRDPKLGPRRKGPFETRKDADAWALTYRAGKLRGEEKAHTKRDGESFRMVLFWYLDTLKPIERDNELYNINNDIIPIIGHIPVKRLSKEDIYRVRDAFLARGLKPNTVKRRLNVVRAALHWAEDEGYIEKAPRFKMPAGADEDDVVIPPTWDEFDRILLYAAPHTARAIRLCMFTGLRPGPSELFAVQWSDVDWPAGVLRVRSARKGGITWRVIPLSSDLRPHLERWHAEDQGEGYIVHYKGQPIKSLRNSWISTKKKAGITRRLRMYDFRHAFLTDVLSMKNDAKVAASLAGHADVRTTLRVYRHAPIEDLRRAVERPRRKAQDEDYGVDYKSGKNDDLDYRSTKKVQ</sequence>
<dbReference type="Pfam" id="PF00589">
    <property type="entry name" value="Phage_integrase"/>
    <property type="match status" value="1"/>
</dbReference>
<dbReference type="Gene3D" id="1.10.443.10">
    <property type="entry name" value="Intergrase catalytic core"/>
    <property type="match status" value="1"/>
</dbReference>
<dbReference type="PANTHER" id="PTHR30349:SF64">
    <property type="entry name" value="PROPHAGE INTEGRASE INTD-RELATED"/>
    <property type="match status" value="1"/>
</dbReference>
<feature type="domain" description="Tyr recombinase" evidence="7">
    <location>
        <begin position="160"/>
        <end position="331"/>
    </location>
</feature>